<accession>A0A843XGL8</accession>
<comment type="caution">
    <text evidence="1">The sequence shown here is derived from an EMBL/GenBank/DDBJ whole genome shotgun (WGS) entry which is preliminary data.</text>
</comment>
<reference evidence="1" key="1">
    <citation type="submission" date="2017-07" db="EMBL/GenBank/DDBJ databases">
        <title>Taro Niue Genome Assembly and Annotation.</title>
        <authorList>
            <person name="Atibalentja N."/>
            <person name="Keating K."/>
            <person name="Fields C.J."/>
        </authorList>
    </citation>
    <scope>NUCLEOTIDE SEQUENCE</scope>
    <source>
        <strain evidence="1">Niue_2</strain>
        <tissue evidence="1">Leaf</tissue>
    </source>
</reference>
<keyword evidence="2" id="KW-1185">Reference proteome</keyword>
<evidence type="ECO:0000313" key="1">
    <source>
        <dbReference type="EMBL" id="MQM18393.1"/>
    </source>
</evidence>
<organism evidence="1 2">
    <name type="scientific">Colocasia esculenta</name>
    <name type="common">Wild taro</name>
    <name type="synonym">Arum esculentum</name>
    <dbReference type="NCBI Taxonomy" id="4460"/>
    <lineage>
        <taxon>Eukaryota</taxon>
        <taxon>Viridiplantae</taxon>
        <taxon>Streptophyta</taxon>
        <taxon>Embryophyta</taxon>
        <taxon>Tracheophyta</taxon>
        <taxon>Spermatophyta</taxon>
        <taxon>Magnoliopsida</taxon>
        <taxon>Liliopsida</taxon>
        <taxon>Araceae</taxon>
        <taxon>Aroideae</taxon>
        <taxon>Colocasieae</taxon>
        <taxon>Colocasia</taxon>
    </lineage>
</organism>
<gene>
    <name evidence="1" type="ORF">Taro_051383</name>
</gene>
<name>A0A843XGL8_COLES</name>
<proteinExistence type="predicted"/>
<protein>
    <submittedName>
        <fullName evidence="1">Uncharacterized protein</fullName>
    </submittedName>
</protein>
<dbReference type="Proteomes" id="UP000652761">
    <property type="component" value="Unassembled WGS sequence"/>
</dbReference>
<evidence type="ECO:0000313" key="2">
    <source>
        <dbReference type="Proteomes" id="UP000652761"/>
    </source>
</evidence>
<sequence>MMAGLQLSPLRPAKEKKLHGLVWVFLPQEKTLLDLEKLEPMRGGHVGLLLGQGGAKVAHLPVGNDPMHCMTEERALSGLESRAVVQTK</sequence>
<dbReference type="EMBL" id="NMUH01008156">
    <property type="protein sequence ID" value="MQM18393.1"/>
    <property type="molecule type" value="Genomic_DNA"/>
</dbReference>
<dbReference type="AlphaFoldDB" id="A0A843XGL8"/>